<reference evidence="1 2" key="1">
    <citation type="submission" date="2015-06" db="EMBL/GenBank/DDBJ databases">
        <title>Draft genome sequence of Streptomyces leeuwenhoekii C58, which produces the novel lasso peptide, chaxapeptin.</title>
        <authorList>
            <person name="Yi Y."/>
            <person name="Hai D."/>
            <person name="Jaspars M."/>
            <person name="Sheng H."/>
            <person name="Rateb M.E."/>
            <person name="Bull A."/>
            <person name="Goodfellow M."/>
            <person name="Asenjo J.A."/>
            <person name="Ebel R."/>
        </authorList>
    </citation>
    <scope>NUCLEOTIDE SEQUENCE [LARGE SCALE GENOMIC DNA]</scope>
    <source>
        <strain evidence="1 2">C58</strain>
    </source>
</reference>
<proteinExistence type="predicted"/>
<dbReference type="Proteomes" id="UP000037274">
    <property type="component" value="Unassembled WGS sequence"/>
</dbReference>
<evidence type="ECO:0000313" key="2">
    <source>
        <dbReference type="Proteomes" id="UP000037274"/>
    </source>
</evidence>
<protein>
    <submittedName>
        <fullName evidence="1">Uncharacterized protein</fullName>
    </submittedName>
</protein>
<name>A0ABR5HSB3_STRLW</name>
<keyword evidence="2" id="KW-1185">Reference proteome</keyword>
<accession>A0ABR5HSB3</accession>
<gene>
    <name evidence="1" type="ORF">ACH49_26040</name>
</gene>
<comment type="caution">
    <text evidence="1">The sequence shown here is derived from an EMBL/GenBank/DDBJ whole genome shotgun (WGS) entry which is preliminary data.</text>
</comment>
<dbReference type="EMBL" id="LFEH01000140">
    <property type="protein sequence ID" value="KMS69800.1"/>
    <property type="molecule type" value="Genomic_DNA"/>
</dbReference>
<sequence>MGQTIERGPMTAKLPAQLQTMATAAITMGTAARAAADRIREAEAHEVATHPDLAELDGQLDALYGEDPA</sequence>
<evidence type="ECO:0000313" key="1">
    <source>
        <dbReference type="EMBL" id="KMS69800.1"/>
    </source>
</evidence>
<organism evidence="1 2">
    <name type="scientific">Streptomyces leeuwenhoekii</name>
    <dbReference type="NCBI Taxonomy" id="1437453"/>
    <lineage>
        <taxon>Bacteria</taxon>
        <taxon>Bacillati</taxon>
        <taxon>Actinomycetota</taxon>
        <taxon>Actinomycetes</taxon>
        <taxon>Kitasatosporales</taxon>
        <taxon>Streptomycetaceae</taxon>
        <taxon>Streptomyces</taxon>
    </lineage>
</organism>